<dbReference type="InterPro" id="IPR003141">
    <property type="entry name" value="Pol/His_phosphatase_N"/>
</dbReference>
<reference evidence="2" key="1">
    <citation type="journal article" date="2020" name="mSystems">
        <title>Genome- and Community-Level Interaction Insights into Carbon Utilization and Element Cycling Functions of Hydrothermarchaeota in Hydrothermal Sediment.</title>
        <authorList>
            <person name="Zhou Z."/>
            <person name="Liu Y."/>
            <person name="Xu W."/>
            <person name="Pan J."/>
            <person name="Luo Z.H."/>
            <person name="Li M."/>
        </authorList>
    </citation>
    <scope>NUCLEOTIDE SEQUENCE [LARGE SCALE GENOMIC DNA]</scope>
    <source>
        <strain evidence="2">SpSt-783</strain>
    </source>
</reference>
<dbReference type="Gene3D" id="1.10.150.650">
    <property type="match status" value="1"/>
</dbReference>
<dbReference type="PANTHER" id="PTHR42924">
    <property type="entry name" value="EXONUCLEASE"/>
    <property type="match status" value="1"/>
</dbReference>
<dbReference type="InterPro" id="IPR052018">
    <property type="entry name" value="PHP_domain"/>
</dbReference>
<dbReference type="EMBL" id="DTHJ01000027">
    <property type="protein sequence ID" value="HHS62240.1"/>
    <property type="molecule type" value="Genomic_DNA"/>
</dbReference>
<dbReference type="Pfam" id="PF02811">
    <property type="entry name" value="PHP"/>
    <property type="match status" value="1"/>
</dbReference>
<dbReference type="InterPro" id="IPR016195">
    <property type="entry name" value="Pol/histidinol_Pase-like"/>
</dbReference>
<dbReference type="SMART" id="SM00481">
    <property type="entry name" value="POLIIIAc"/>
    <property type="match status" value="1"/>
</dbReference>
<evidence type="ECO:0000259" key="1">
    <source>
        <dbReference type="SMART" id="SM00481"/>
    </source>
</evidence>
<dbReference type="InterPro" id="IPR004013">
    <property type="entry name" value="PHP_dom"/>
</dbReference>
<dbReference type="GO" id="GO:0035312">
    <property type="term" value="F:5'-3' DNA exonuclease activity"/>
    <property type="evidence" value="ECO:0007669"/>
    <property type="project" value="TreeGrafter"/>
</dbReference>
<dbReference type="CDD" id="cd07438">
    <property type="entry name" value="PHP_HisPPase_AMP"/>
    <property type="match status" value="1"/>
</dbReference>
<gene>
    <name evidence="2" type="ORF">ENV70_01310</name>
</gene>
<sequence length="282" mass="31879">MNHLADFYADLHIHTLYSDGVYSPKDIVDNSIKSGIFVIAIADHDSVSGIDEAIEYAKNRIEIVPAVELSSNIGSCDIHILGYYIDHHSSEFLNYLEEFKKYRFSRAKKIVEKLCRAGIEIDFEQVRQIAKNSVMGRPHIAEALMETGYVRSISEAFSRYLGYHCPYYEPKKEISPKAAIEKIKKCGGIPVVAHPGMIGADSRLLYKLISDGILGIEVWHPEHTHRQEDDFYEIAMKHGLLMTGGSDFHGYPRGHCKIGEYGCSKSEVVYLKELARKKSAQH</sequence>
<accession>A0A7C6EFZ0</accession>
<name>A0A7C6EFZ0_UNCW3</name>
<dbReference type="SUPFAM" id="SSF89550">
    <property type="entry name" value="PHP domain-like"/>
    <property type="match status" value="1"/>
</dbReference>
<organism evidence="2">
    <name type="scientific">candidate division WOR-3 bacterium</name>
    <dbReference type="NCBI Taxonomy" id="2052148"/>
    <lineage>
        <taxon>Bacteria</taxon>
        <taxon>Bacteria division WOR-3</taxon>
    </lineage>
</organism>
<feature type="domain" description="Polymerase/histidinol phosphatase N-terminal" evidence="1">
    <location>
        <begin position="9"/>
        <end position="73"/>
    </location>
</feature>
<evidence type="ECO:0000313" key="2">
    <source>
        <dbReference type="EMBL" id="HHS62240.1"/>
    </source>
</evidence>
<protein>
    <submittedName>
        <fullName evidence="2">PHP domain-containing protein</fullName>
    </submittedName>
</protein>
<dbReference type="PANTHER" id="PTHR42924:SF3">
    <property type="entry name" value="POLYMERASE_HISTIDINOL PHOSPHATASE N-TERMINAL DOMAIN-CONTAINING PROTEIN"/>
    <property type="match status" value="1"/>
</dbReference>
<dbReference type="AlphaFoldDB" id="A0A7C6EFZ0"/>
<comment type="caution">
    <text evidence="2">The sequence shown here is derived from an EMBL/GenBank/DDBJ whole genome shotgun (WGS) entry which is preliminary data.</text>
</comment>
<dbReference type="GO" id="GO:0004534">
    <property type="term" value="F:5'-3' RNA exonuclease activity"/>
    <property type="evidence" value="ECO:0007669"/>
    <property type="project" value="TreeGrafter"/>
</dbReference>
<dbReference type="Gene3D" id="3.20.20.140">
    <property type="entry name" value="Metal-dependent hydrolases"/>
    <property type="match status" value="1"/>
</dbReference>
<proteinExistence type="predicted"/>